<evidence type="ECO:0000313" key="2">
    <source>
        <dbReference type="Proteomes" id="UP000622890"/>
    </source>
</evidence>
<dbReference type="AlphaFoldDB" id="A0A934W302"/>
<reference evidence="1" key="1">
    <citation type="submission" date="2021-01" db="EMBL/GenBank/DDBJ databases">
        <title>Genome sequence of strain Noviherbaspirillum sp. DKR-6.</title>
        <authorList>
            <person name="Chaudhary D.K."/>
        </authorList>
    </citation>
    <scope>NUCLEOTIDE SEQUENCE</scope>
    <source>
        <strain evidence="1">DKR-6</strain>
    </source>
</reference>
<accession>A0A934W302</accession>
<keyword evidence="2" id="KW-1185">Reference proteome</keyword>
<dbReference type="EMBL" id="JAEPBG010000009">
    <property type="protein sequence ID" value="MBK4736901.1"/>
    <property type="molecule type" value="Genomic_DNA"/>
</dbReference>
<sequence>MEVLSKEKKQIVVRMSHYGDESCPVNAGRISCRAFGIQRRETVMLHPKNG</sequence>
<organism evidence="1 2">
    <name type="scientific">Noviherbaspirillum pedocola</name>
    <dbReference type="NCBI Taxonomy" id="2801341"/>
    <lineage>
        <taxon>Bacteria</taxon>
        <taxon>Pseudomonadati</taxon>
        <taxon>Pseudomonadota</taxon>
        <taxon>Betaproteobacteria</taxon>
        <taxon>Burkholderiales</taxon>
        <taxon>Oxalobacteraceae</taxon>
        <taxon>Noviherbaspirillum</taxon>
    </lineage>
</organism>
<evidence type="ECO:0000313" key="1">
    <source>
        <dbReference type="EMBL" id="MBK4736901.1"/>
    </source>
</evidence>
<dbReference type="RefSeq" id="WP_200594784.1">
    <property type="nucleotide sequence ID" value="NZ_JAEPBG010000009.1"/>
</dbReference>
<proteinExistence type="predicted"/>
<protein>
    <submittedName>
        <fullName evidence="1">Uncharacterized protein</fullName>
    </submittedName>
</protein>
<dbReference type="Proteomes" id="UP000622890">
    <property type="component" value="Unassembled WGS sequence"/>
</dbReference>
<comment type="caution">
    <text evidence="1">The sequence shown here is derived from an EMBL/GenBank/DDBJ whole genome shotgun (WGS) entry which is preliminary data.</text>
</comment>
<name>A0A934W302_9BURK</name>
<gene>
    <name evidence="1" type="ORF">JJB74_19950</name>
</gene>